<dbReference type="SMART" id="SM00241">
    <property type="entry name" value="ZP"/>
    <property type="match status" value="1"/>
</dbReference>
<reference evidence="3" key="2">
    <citation type="submission" date="2025-09" db="UniProtKB">
        <authorList>
            <consortium name="Ensembl"/>
        </authorList>
    </citation>
    <scope>IDENTIFICATION</scope>
</reference>
<dbReference type="GO" id="GO:0031012">
    <property type="term" value="C:extracellular matrix"/>
    <property type="evidence" value="ECO:0007669"/>
    <property type="project" value="TreeGrafter"/>
</dbReference>
<accession>A0A673IMZ3</accession>
<proteinExistence type="predicted"/>
<keyword evidence="4" id="KW-1185">Reference proteome</keyword>
<dbReference type="Proteomes" id="UP000472270">
    <property type="component" value="Unassembled WGS sequence"/>
</dbReference>
<feature type="domain" description="ZP" evidence="2">
    <location>
        <begin position="15"/>
        <end position="271"/>
    </location>
</feature>
<dbReference type="GO" id="GO:2000344">
    <property type="term" value="P:positive regulation of acrosome reaction"/>
    <property type="evidence" value="ECO:0007669"/>
    <property type="project" value="TreeGrafter"/>
</dbReference>
<name>A0A673IMZ3_9TELE</name>
<dbReference type="Ensembl" id="ENSSRHT00000040126.1">
    <property type="protein sequence ID" value="ENSSRHP00000039014.1"/>
    <property type="gene ID" value="ENSSRHG00000019870.1"/>
</dbReference>
<dbReference type="InterPro" id="IPR001507">
    <property type="entry name" value="ZP_dom"/>
</dbReference>
<dbReference type="PANTHER" id="PTHR11576">
    <property type="entry name" value="ZONA PELLUCIDA SPERM-BINDING PROTEIN 3"/>
    <property type="match status" value="1"/>
</dbReference>
<reference evidence="3" key="1">
    <citation type="submission" date="2025-08" db="UniProtKB">
        <authorList>
            <consortium name="Ensembl"/>
        </authorList>
    </citation>
    <scope>IDENTIFICATION</scope>
</reference>
<dbReference type="InterPro" id="IPR042235">
    <property type="entry name" value="ZP-C_dom"/>
</dbReference>
<dbReference type="Gene3D" id="2.60.40.3210">
    <property type="entry name" value="Zona pellucida, ZP-N domain"/>
    <property type="match status" value="1"/>
</dbReference>
<dbReference type="PANTHER" id="PTHR11576:SF3">
    <property type="entry name" value="SI:CH211-14A17.6-RELATED"/>
    <property type="match status" value="1"/>
</dbReference>
<dbReference type="Gene3D" id="2.60.40.4100">
    <property type="entry name" value="Zona pellucida, ZP-C domain"/>
    <property type="match status" value="1"/>
</dbReference>
<sequence>MSTPSLLFSIDVQITCGELSFHVKWKVDKSMTGNPARLFLGSCLASHFSNLSNEGAVADFYYGLDDCGFRRMATWKYLVYENKLNYRPLPKPHPPSFSYPVRCVYDRPKGWTLNWSFTWQFSIVSRKIYCFSWSYYNNNLHIIIPPDNFSGPAESNVFPLGSFVPIWAGVNQQAHQPLLLLLEECVASTTFEIYPDTLTYPLITNKGCLVDGKKSFSKFLPRYHSSSIILHLQAFRFALGQKVFIHCKLIAWDPDNLNETKKDCNYNKATGEWEFLDDPFQSSLCQCCDSACQGCGKRDTDSGKSKVYNAKKLMLIMAKTGIWVC</sequence>
<dbReference type="GO" id="GO:0007339">
    <property type="term" value="P:binding of sperm to zona pellucida"/>
    <property type="evidence" value="ECO:0007669"/>
    <property type="project" value="TreeGrafter"/>
</dbReference>
<keyword evidence="1" id="KW-1015">Disulfide bond</keyword>
<dbReference type="PROSITE" id="PS51034">
    <property type="entry name" value="ZP_2"/>
    <property type="match status" value="1"/>
</dbReference>
<dbReference type="GO" id="GO:0035803">
    <property type="term" value="P:egg coat formation"/>
    <property type="evidence" value="ECO:0007669"/>
    <property type="project" value="TreeGrafter"/>
</dbReference>
<dbReference type="GO" id="GO:0032190">
    <property type="term" value="F:acrosin binding"/>
    <property type="evidence" value="ECO:0007669"/>
    <property type="project" value="TreeGrafter"/>
</dbReference>
<evidence type="ECO:0000313" key="3">
    <source>
        <dbReference type="Ensembl" id="ENSSRHP00000039014.1"/>
    </source>
</evidence>
<protein>
    <submittedName>
        <fullName evidence="3">Zona pellucida glycoprotein 3f, tandem duplicate 2</fullName>
    </submittedName>
</protein>
<organism evidence="3 4">
    <name type="scientific">Sinocyclocheilus rhinocerous</name>
    <dbReference type="NCBI Taxonomy" id="307959"/>
    <lineage>
        <taxon>Eukaryota</taxon>
        <taxon>Metazoa</taxon>
        <taxon>Chordata</taxon>
        <taxon>Craniata</taxon>
        <taxon>Vertebrata</taxon>
        <taxon>Euteleostomi</taxon>
        <taxon>Actinopterygii</taxon>
        <taxon>Neopterygii</taxon>
        <taxon>Teleostei</taxon>
        <taxon>Ostariophysi</taxon>
        <taxon>Cypriniformes</taxon>
        <taxon>Cyprinidae</taxon>
        <taxon>Cyprininae</taxon>
        <taxon>Sinocyclocheilus</taxon>
    </lineage>
</organism>
<dbReference type="AlphaFoldDB" id="A0A673IMZ3"/>
<dbReference type="InterPro" id="IPR055355">
    <property type="entry name" value="ZP-C"/>
</dbReference>
<dbReference type="FunFam" id="2.60.40.4100:FF:000002">
    <property type="entry name" value="Zona pellucida sperm-binding protein 3"/>
    <property type="match status" value="1"/>
</dbReference>
<evidence type="ECO:0000256" key="1">
    <source>
        <dbReference type="ARBA" id="ARBA00023157"/>
    </source>
</evidence>
<evidence type="ECO:0000313" key="4">
    <source>
        <dbReference type="Proteomes" id="UP000472270"/>
    </source>
</evidence>
<evidence type="ECO:0000259" key="2">
    <source>
        <dbReference type="PROSITE" id="PS51034"/>
    </source>
</evidence>
<dbReference type="Pfam" id="PF00100">
    <property type="entry name" value="Zona_pellucida"/>
    <property type="match status" value="1"/>
</dbReference>